<dbReference type="EMBL" id="JBHLTC010000039">
    <property type="protein sequence ID" value="MFC0628415.1"/>
    <property type="molecule type" value="Genomic_DNA"/>
</dbReference>
<comment type="caution">
    <text evidence="2">The sequence shown here is derived from an EMBL/GenBank/DDBJ whole genome shotgun (WGS) entry which is preliminary data.</text>
</comment>
<reference evidence="2 3" key="1">
    <citation type="submission" date="2024-09" db="EMBL/GenBank/DDBJ databases">
        <authorList>
            <person name="Sun Q."/>
            <person name="Mori K."/>
        </authorList>
    </citation>
    <scope>NUCLEOTIDE SEQUENCE [LARGE SCALE GENOMIC DNA]</scope>
    <source>
        <strain evidence="2 3">CGMCC 1.15906</strain>
    </source>
</reference>
<name>A0ABV6QUV3_9ACTN</name>
<evidence type="ECO:0000313" key="2">
    <source>
        <dbReference type="EMBL" id="MFC0628415.1"/>
    </source>
</evidence>
<organism evidence="2 3">
    <name type="scientific">Kribbella deserti</name>
    <dbReference type="NCBI Taxonomy" id="1926257"/>
    <lineage>
        <taxon>Bacteria</taxon>
        <taxon>Bacillati</taxon>
        <taxon>Actinomycetota</taxon>
        <taxon>Actinomycetes</taxon>
        <taxon>Propionibacteriales</taxon>
        <taxon>Kribbellaceae</taxon>
        <taxon>Kribbella</taxon>
    </lineage>
</organism>
<proteinExistence type="predicted"/>
<keyword evidence="3" id="KW-1185">Reference proteome</keyword>
<feature type="region of interest" description="Disordered" evidence="1">
    <location>
        <begin position="384"/>
        <end position="428"/>
    </location>
</feature>
<feature type="region of interest" description="Disordered" evidence="1">
    <location>
        <begin position="254"/>
        <end position="370"/>
    </location>
</feature>
<protein>
    <submittedName>
        <fullName evidence="2">Uncharacterized protein</fullName>
    </submittedName>
</protein>
<evidence type="ECO:0000313" key="3">
    <source>
        <dbReference type="Proteomes" id="UP001589890"/>
    </source>
</evidence>
<gene>
    <name evidence="2" type="ORF">ACFFGN_30370</name>
</gene>
<accession>A0ABV6QUV3</accession>
<dbReference type="RefSeq" id="WP_380054654.1">
    <property type="nucleotide sequence ID" value="NZ_JBHLTC010000039.1"/>
</dbReference>
<sequence length="428" mass="44724">MNDVPIPRDSPAYQEFKRLHDLAHQMRPGSADRWNGDLYASSNPTRFGALDPQGNMRLSQTLVLDHLSGATDPSRRAEQAQAIATVLHESLHSRVPMDDPGNPDAQRNLQSRALDEGLTEYQTVSNFQAFADLAGYQDLPTPPAQYDSAYVATTRVLDYAAGPDTSRRKLADRALDAPVSMRFNALADEIVRTRLDGVVPPEPQHQQAARAEVSTALADMSWQGLAHSGAGLGGGVARESIERVERAVGRIEQHYQQSPDRPYGAAPAAGSGQGLGGEQQRLAGTAEGVAAGPPQQAGPGQGGPAQGERGPVDLAQLPPAEAAARLEGVAAQGAQVHGWQEQGPPVQGQQGQGQAMPGQMTAGQPGQVAAGQRVPVEMRAAFSGQAPAAGAVQSAPKLGDGSRGSSGAEATAGRSVGPRNEPTGRDRD</sequence>
<evidence type="ECO:0000256" key="1">
    <source>
        <dbReference type="SAM" id="MobiDB-lite"/>
    </source>
</evidence>
<dbReference type="Proteomes" id="UP001589890">
    <property type="component" value="Unassembled WGS sequence"/>
</dbReference>
<feature type="compositionally biased region" description="Low complexity" evidence="1">
    <location>
        <begin position="320"/>
        <end position="364"/>
    </location>
</feature>